<name>A0A8J6TKU0_9CHLR</name>
<comment type="similarity">
    <text evidence="1">Belongs to the methylmalonyl-CoA epimerase family.</text>
</comment>
<evidence type="ECO:0000259" key="3">
    <source>
        <dbReference type="PROSITE" id="PS51819"/>
    </source>
</evidence>
<dbReference type="PANTHER" id="PTHR43048:SF3">
    <property type="entry name" value="METHYLMALONYL-COA EPIMERASE, MITOCHONDRIAL"/>
    <property type="match status" value="1"/>
</dbReference>
<dbReference type="PANTHER" id="PTHR43048">
    <property type="entry name" value="METHYLMALONYL-COA EPIMERASE"/>
    <property type="match status" value="1"/>
</dbReference>
<dbReference type="NCBIfam" id="TIGR03081">
    <property type="entry name" value="metmalonyl_epim"/>
    <property type="match status" value="1"/>
</dbReference>
<dbReference type="Proteomes" id="UP000614469">
    <property type="component" value="Unassembled WGS sequence"/>
</dbReference>
<proteinExistence type="inferred from homology"/>
<dbReference type="GO" id="GO:0046491">
    <property type="term" value="P:L-methylmalonyl-CoA metabolic process"/>
    <property type="evidence" value="ECO:0007669"/>
    <property type="project" value="TreeGrafter"/>
</dbReference>
<dbReference type="CDD" id="cd07249">
    <property type="entry name" value="MMCE"/>
    <property type="match status" value="1"/>
</dbReference>
<dbReference type="SUPFAM" id="SSF54593">
    <property type="entry name" value="Glyoxalase/Bleomycin resistance protein/Dihydroxybiphenyl dioxygenase"/>
    <property type="match status" value="1"/>
</dbReference>
<comment type="caution">
    <text evidence="4">The sequence shown here is derived from an EMBL/GenBank/DDBJ whole genome shotgun (WGS) entry which is preliminary data.</text>
</comment>
<organism evidence="4 5">
    <name type="scientific">Candidatus Desulfolinea nitratireducens</name>
    <dbReference type="NCBI Taxonomy" id="2841698"/>
    <lineage>
        <taxon>Bacteria</taxon>
        <taxon>Bacillati</taxon>
        <taxon>Chloroflexota</taxon>
        <taxon>Anaerolineae</taxon>
        <taxon>Anaerolineales</taxon>
        <taxon>Anaerolineales incertae sedis</taxon>
        <taxon>Candidatus Desulfolinea</taxon>
    </lineage>
</organism>
<evidence type="ECO:0000313" key="5">
    <source>
        <dbReference type="Proteomes" id="UP000614469"/>
    </source>
</evidence>
<dbReference type="GO" id="GO:0004493">
    <property type="term" value="F:methylmalonyl-CoA epimerase activity"/>
    <property type="evidence" value="ECO:0007669"/>
    <property type="project" value="UniProtKB-EC"/>
</dbReference>
<dbReference type="AlphaFoldDB" id="A0A8J6TKU0"/>
<keyword evidence="2" id="KW-0479">Metal-binding</keyword>
<gene>
    <name evidence="4" type="primary">mce</name>
    <name evidence="4" type="ORF">H8E29_17085</name>
</gene>
<feature type="domain" description="VOC" evidence="3">
    <location>
        <begin position="6"/>
        <end position="134"/>
    </location>
</feature>
<evidence type="ECO:0000256" key="1">
    <source>
        <dbReference type="ARBA" id="ARBA00009308"/>
    </source>
</evidence>
<dbReference type="GO" id="GO:0046872">
    <property type="term" value="F:metal ion binding"/>
    <property type="evidence" value="ECO:0007669"/>
    <property type="project" value="UniProtKB-KW"/>
</dbReference>
<sequence length="134" mass="14530">MPKITKINHIAVAVSEIESSLSFWRDALGLELAELRDVPVESAQIAFLPVGGTEVELVRPTTDDSGLAKYLAKNGPGMHHLCLETDDIEGMMAQLKDKGAQLINESPRTGADGKRYAFIHPKSTGGVLVELYQV</sequence>
<dbReference type="Gene3D" id="3.10.180.10">
    <property type="entry name" value="2,3-Dihydroxybiphenyl 1,2-Dioxygenase, domain 1"/>
    <property type="match status" value="1"/>
</dbReference>
<dbReference type="InterPro" id="IPR029068">
    <property type="entry name" value="Glyas_Bleomycin-R_OHBP_Dase"/>
</dbReference>
<keyword evidence="4" id="KW-0413">Isomerase</keyword>
<dbReference type="InterPro" id="IPR051785">
    <property type="entry name" value="MMCE/EMCE_epimerase"/>
</dbReference>
<protein>
    <submittedName>
        <fullName evidence="4">Methylmalonyl-CoA epimerase</fullName>
        <ecNumber evidence="4">5.1.99.1</ecNumber>
    </submittedName>
</protein>
<dbReference type="InterPro" id="IPR037523">
    <property type="entry name" value="VOC_core"/>
</dbReference>
<evidence type="ECO:0000313" key="4">
    <source>
        <dbReference type="EMBL" id="MBC8336972.1"/>
    </source>
</evidence>
<dbReference type="EC" id="5.1.99.1" evidence="4"/>
<reference evidence="4 5" key="1">
    <citation type="submission" date="2020-08" db="EMBL/GenBank/DDBJ databases">
        <title>Bridging the membrane lipid divide: bacteria of the FCB group superphylum have the potential to synthesize archaeal ether lipids.</title>
        <authorList>
            <person name="Villanueva L."/>
            <person name="Von Meijenfeldt F.A.B."/>
            <person name="Westbye A.B."/>
            <person name="Yadav S."/>
            <person name="Hopmans E.C."/>
            <person name="Dutilh B.E."/>
            <person name="Sinninghe Damste J.S."/>
        </authorList>
    </citation>
    <scope>NUCLEOTIDE SEQUENCE [LARGE SCALE GENOMIC DNA]</scope>
    <source>
        <strain evidence="4">NIOZ-UU36</strain>
    </source>
</reference>
<dbReference type="EMBL" id="JACNJN010000216">
    <property type="protein sequence ID" value="MBC8336972.1"/>
    <property type="molecule type" value="Genomic_DNA"/>
</dbReference>
<dbReference type="InterPro" id="IPR017515">
    <property type="entry name" value="MeMalonyl-CoA_epimerase"/>
</dbReference>
<accession>A0A8J6TKU0</accession>
<dbReference type="Pfam" id="PF13669">
    <property type="entry name" value="Glyoxalase_4"/>
    <property type="match status" value="1"/>
</dbReference>
<dbReference type="PROSITE" id="PS51819">
    <property type="entry name" value="VOC"/>
    <property type="match status" value="1"/>
</dbReference>
<evidence type="ECO:0000256" key="2">
    <source>
        <dbReference type="ARBA" id="ARBA00022723"/>
    </source>
</evidence>